<dbReference type="WBParaSite" id="DME_0000872601-mRNA-1">
    <property type="protein sequence ID" value="DME_0000872601-mRNA-1"/>
    <property type="gene ID" value="DME_0000872601"/>
</dbReference>
<dbReference type="PANTHER" id="PTHR45812">
    <property type="entry name" value="DNA POLYMERASE ZETA CATALYTIC SUBUNIT"/>
    <property type="match status" value="1"/>
</dbReference>
<dbReference type="GO" id="GO:0042276">
    <property type="term" value="P:error-prone translesion synthesis"/>
    <property type="evidence" value="ECO:0007669"/>
    <property type="project" value="TreeGrafter"/>
</dbReference>
<name>A0A0N4ULP3_DRAME</name>
<gene>
    <name evidence="4" type="ORF">DME_LOCUS10459</name>
</gene>
<evidence type="ECO:0000259" key="3">
    <source>
        <dbReference type="Pfam" id="PF24065"/>
    </source>
</evidence>
<dbReference type="Proteomes" id="UP000038040">
    <property type="component" value="Unplaced"/>
</dbReference>
<evidence type="ECO:0000313" key="5">
    <source>
        <dbReference type="Proteomes" id="UP000038040"/>
    </source>
</evidence>
<dbReference type="GO" id="GO:0003887">
    <property type="term" value="F:DNA-directed DNA polymerase activity"/>
    <property type="evidence" value="ECO:0007669"/>
    <property type="project" value="UniProtKB-EC"/>
</dbReference>
<dbReference type="STRING" id="318479.A0A0N4ULP3"/>
<evidence type="ECO:0000313" key="6">
    <source>
        <dbReference type="Proteomes" id="UP000274756"/>
    </source>
</evidence>
<dbReference type="GO" id="GO:0005634">
    <property type="term" value="C:nucleus"/>
    <property type="evidence" value="ECO:0007669"/>
    <property type="project" value="TreeGrafter"/>
</dbReference>
<dbReference type="GO" id="GO:0000724">
    <property type="term" value="P:double-strand break repair via homologous recombination"/>
    <property type="evidence" value="ECO:0007669"/>
    <property type="project" value="TreeGrafter"/>
</dbReference>
<proteinExistence type="predicted"/>
<dbReference type="Pfam" id="PF24055">
    <property type="entry name" value="POL3_N"/>
    <property type="match status" value="1"/>
</dbReference>
<dbReference type="GO" id="GO:0016035">
    <property type="term" value="C:zeta DNA polymerase complex"/>
    <property type="evidence" value="ECO:0007669"/>
    <property type="project" value="InterPro"/>
</dbReference>
<keyword evidence="6" id="KW-1185">Reference proteome</keyword>
<comment type="catalytic activity">
    <reaction evidence="1">
        <text>DNA(n) + a 2'-deoxyribonucleoside 5'-triphosphate = DNA(n+1) + diphosphate</text>
        <dbReference type="Rhea" id="RHEA:22508"/>
        <dbReference type="Rhea" id="RHEA-COMP:17339"/>
        <dbReference type="Rhea" id="RHEA-COMP:17340"/>
        <dbReference type="ChEBI" id="CHEBI:33019"/>
        <dbReference type="ChEBI" id="CHEBI:61560"/>
        <dbReference type="ChEBI" id="CHEBI:173112"/>
        <dbReference type="EC" id="2.7.7.7"/>
    </reaction>
</comment>
<evidence type="ECO:0000313" key="4">
    <source>
        <dbReference type="EMBL" id="VDN60486.1"/>
    </source>
</evidence>
<dbReference type="OrthoDB" id="2414538at2759"/>
<dbReference type="SUPFAM" id="SSF53098">
    <property type="entry name" value="Ribonuclease H-like"/>
    <property type="match status" value="1"/>
</dbReference>
<dbReference type="InterPro" id="IPR056447">
    <property type="entry name" value="REV3_N"/>
</dbReference>
<reference evidence="4 6" key="2">
    <citation type="submission" date="2018-11" db="EMBL/GenBank/DDBJ databases">
        <authorList>
            <consortium name="Pathogen Informatics"/>
        </authorList>
    </citation>
    <scope>NUCLEOTIDE SEQUENCE [LARGE SCALE GENOMIC DNA]</scope>
</reference>
<organism evidence="5 7">
    <name type="scientific">Dracunculus medinensis</name>
    <name type="common">Guinea worm</name>
    <dbReference type="NCBI Taxonomy" id="318479"/>
    <lineage>
        <taxon>Eukaryota</taxon>
        <taxon>Metazoa</taxon>
        <taxon>Ecdysozoa</taxon>
        <taxon>Nematoda</taxon>
        <taxon>Chromadorea</taxon>
        <taxon>Rhabditida</taxon>
        <taxon>Spirurina</taxon>
        <taxon>Dracunculoidea</taxon>
        <taxon>Dracunculidae</taxon>
        <taxon>Dracunculus</taxon>
    </lineage>
</organism>
<protein>
    <submittedName>
        <fullName evidence="7">DNA_pol_B_exo1 domain-containing protein</fullName>
    </submittedName>
</protein>
<reference evidence="7" key="1">
    <citation type="submission" date="2017-02" db="UniProtKB">
        <authorList>
            <consortium name="WormBaseParasite"/>
        </authorList>
    </citation>
    <scope>IDENTIFICATION</scope>
</reference>
<dbReference type="Gene3D" id="3.30.342.10">
    <property type="entry name" value="DNA Polymerase, chain B, domain 1"/>
    <property type="match status" value="1"/>
</dbReference>
<feature type="domain" description="DNA polymerase delta/zeta catalytic subunit N-terminal" evidence="2">
    <location>
        <begin position="51"/>
        <end position="128"/>
    </location>
</feature>
<evidence type="ECO:0000259" key="2">
    <source>
        <dbReference type="Pfam" id="PF24055"/>
    </source>
</evidence>
<dbReference type="Pfam" id="PF24065">
    <property type="entry name" value="REV3_N"/>
    <property type="match status" value="1"/>
</dbReference>
<dbReference type="EMBL" id="UYYG01001218">
    <property type="protein sequence ID" value="VDN60486.1"/>
    <property type="molecule type" value="Genomic_DNA"/>
</dbReference>
<dbReference type="PANTHER" id="PTHR45812:SF1">
    <property type="entry name" value="DNA POLYMERASE ZETA CATALYTIC SUBUNIT"/>
    <property type="match status" value="1"/>
</dbReference>
<accession>A0A0N4ULP3</accession>
<evidence type="ECO:0000313" key="7">
    <source>
        <dbReference type="WBParaSite" id="DME_0000872601-mRNA-1"/>
    </source>
</evidence>
<sequence length="147" mass="17156">MLTVRNVCCDFYLERPNEMNRHINQYAARLPILRIFGIMESGQKCCVHIHGVFPYIILKTGIPFTGHLENKIRRILFALVDAKNSKISYGFRSAIHAIIPLETKSLYGFHLSNEHFIKIQFFDPFYVKSLAIYYYNITFSLSCIFPL</sequence>
<dbReference type="AlphaFoldDB" id="A0A0N4ULP3"/>
<evidence type="ECO:0000256" key="1">
    <source>
        <dbReference type="ARBA" id="ARBA00049244"/>
    </source>
</evidence>
<dbReference type="InterPro" id="IPR056435">
    <property type="entry name" value="DPOD/Z_N"/>
</dbReference>
<dbReference type="InterPro" id="IPR012337">
    <property type="entry name" value="RNaseH-like_sf"/>
</dbReference>
<feature type="domain" description="DNA polymerase zeta catalytic subunit N-terminal" evidence="3">
    <location>
        <begin position="1"/>
        <end position="50"/>
    </location>
</feature>
<dbReference type="Proteomes" id="UP000274756">
    <property type="component" value="Unassembled WGS sequence"/>
</dbReference>
<dbReference type="InterPro" id="IPR030559">
    <property type="entry name" value="PolZ_Rev3"/>
</dbReference>